<dbReference type="PANTHER" id="PTHR45875">
    <property type="entry name" value="METHYLTRANSFERASE N6AMT1"/>
    <property type="match status" value="1"/>
</dbReference>
<dbReference type="EMBL" id="CP002040">
    <property type="protein sequence ID" value="ADH68868.1"/>
    <property type="molecule type" value="Genomic_DNA"/>
</dbReference>
<dbReference type="GO" id="GO:0008276">
    <property type="term" value="F:protein methyltransferase activity"/>
    <property type="evidence" value="ECO:0007669"/>
    <property type="project" value="TreeGrafter"/>
</dbReference>
<evidence type="ECO:0000313" key="7">
    <source>
        <dbReference type="Proteomes" id="UP000002219"/>
    </source>
</evidence>
<dbReference type="Gene3D" id="3.40.50.150">
    <property type="entry name" value="Vaccinia Virus protein VP39"/>
    <property type="match status" value="1"/>
</dbReference>
<dbReference type="SUPFAM" id="SSF53335">
    <property type="entry name" value="S-adenosyl-L-methionine-dependent methyltransferases"/>
    <property type="match status" value="1"/>
</dbReference>
<dbReference type="InterPro" id="IPR004557">
    <property type="entry name" value="PrmC-related"/>
</dbReference>
<dbReference type="GO" id="GO:0008757">
    <property type="term" value="F:S-adenosylmethionine-dependent methyltransferase activity"/>
    <property type="evidence" value="ECO:0007669"/>
    <property type="project" value="TreeGrafter"/>
</dbReference>
<evidence type="ECO:0000256" key="3">
    <source>
        <dbReference type="ARBA" id="ARBA00022679"/>
    </source>
</evidence>
<dbReference type="InterPro" id="IPR002052">
    <property type="entry name" value="DNA_methylase_N6_adenine_CS"/>
</dbReference>
<dbReference type="KEGG" id="nda:Ndas_3467"/>
<keyword evidence="3" id="KW-0808">Transferase</keyword>
<dbReference type="NCBIfam" id="TIGR00537">
    <property type="entry name" value="hemK_rel_arch"/>
    <property type="match status" value="1"/>
</dbReference>
<reference evidence="6 7" key="1">
    <citation type="journal article" date="2010" name="Stand. Genomic Sci.">
        <title>Complete genome sequence of Nocardiopsis dassonvillei type strain (IMRU 509).</title>
        <authorList>
            <person name="Sun H."/>
            <person name="Lapidus A."/>
            <person name="Nolan M."/>
            <person name="Lucas S."/>
            <person name="Del Rio T.G."/>
            <person name="Tice H."/>
            <person name="Cheng J.F."/>
            <person name="Tapia R."/>
            <person name="Han C."/>
            <person name="Goodwin L."/>
            <person name="Pitluck S."/>
            <person name="Pagani I."/>
            <person name="Ivanova N."/>
            <person name="Mavromatis K."/>
            <person name="Mikhailova N."/>
            <person name="Pati A."/>
            <person name="Chen A."/>
            <person name="Palaniappan K."/>
            <person name="Land M."/>
            <person name="Hauser L."/>
            <person name="Chang Y.J."/>
            <person name="Jeffries C.D."/>
            <person name="Djao O.D."/>
            <person name="Rohde M."/>
            <person name="Sikorski J."/>
            <person name="Goker M."/>
            <person name="Woyke T."/>
            <person name="Bristow J."/>
            <person name="Eisen J.A."/>
            <person name="Markowitz V."/>
            <person name="Hugenholtz P."/>
            <person name="Kyrpides N.C."/>
            <person name="Klenk H.P."/>
        </authorList>
    </citation>
    <scope>NUCLEOTIDE SEQUENCE [LARGE SCALE GENOMIC DNA]</scope>
    <source>
        <strain evidence="7">ATCC 23218 / DSM 43111 / CIP 107115 / JCM 7437 / KCTC 9190 / NBRC 14626 / NCTC 10488 / NRRL B-5397 / IMRU 509</strain>
    </source>
</reference>
<dbReference type="STRING" id="446468.Ndas_3467"/>
<sequence>MRRLEGSGPGSGCPMLLMRPPGVYPAQEDTSLLRTVLRQRGRVAGRSVLDVGSGTGALGIEAFRAGAASLTSIDLSRRSVLASWLNSRLHGVPATVRRGDLFAPVAPHRFDLVLANPPYMPATGRRLPRHRMARCWDAGPDGRILLDRICAGAPSVLSEDGALLLVQSELADEQATLDRLEKAGLVPEVLARARIPFGPVLRARAAALRARGLLGPDQMEEELVVIEACRG</sequence>
<name>D7B3V1_NOCDD</name>
<dbReference type="Pfam" id="PF05175">
    <property type="entry name" value="MTS"/>
    <property type="match status" value="1"/>
</dbReference>
<dbReference type="Proteomes" id="UP000002219">
    <property type="component" value="Chromosome 1"/>
</dbReference>
<dbReference type="CDD" id="cd02440">
    <property type="entry name" value="AdoMet_MTases"/>
    <property type="match status" value="1"/>
</dbReference>
<feature type="domain" description="Methyltransferase small" evidence="5">
    <location>
        <begin position="22"/>
        <end position="120"/>
    </location>
</feature>
<keyword evidence="4" id="KW-0949">S-adenosyl-L-methionine</keyword>
<dbReference type="HOGENOM" id="CLU_018398_6_2_11"/>
<dbReference type="InterPro" id="IPR052190">
    <property type="entry name" value="Euk-Arch_PrmC-MTase"/>
</dbReference>
<keyword evidence="7" id="KW-1185">Reference proteome</keyword>
<dbReference type="AlphaFoldDB" id="D7B3V1"/>
<gene>
    <name evidence="6" type="ordered locus">Ndas_3467</name>
</gene>
<evidence type="ECO:0000256" key="4">
    <source>
        <dbReference type="ARBA" id="ARBA00022691"/>
    </source>
</evidence>
<proteinExistence type="inferred from homology"/>
<evidence type="ECO:0000256" key="1">
    <source>
        <dbReference type="ARBA" id="ARBA00006149"/>
    </source>
</evidence>
<dbReference type="eggNOG" id="COG2890">
    <property type="taxonomic scope" value="Bacteria"/>
</dbReference>
<evidence type="ECO:0000313" key="6">
    <source>
        <dbReference type="EMBL" id="ADH68868.1"/>
    </source>
</evidence>
<evidence type="ECO:0000259" key="5">
    <source>
        <dbReference type="Pfam" id="PF05175"/>
    </source>
</evidence>
<dbReference type="GO" id="GO:0032259">
    <property type="term" value="P:methylation"/>
    <property type="evidence" value="ECO:0007669"/>
    <property type="project" value="UniProtKB-KW"/>
</dbReference>
<dbReference type="PANTHER" id="PTHR45875:SF1">
    <property type="entry name" value="METHYLTRANSFERASE N6AMT1"/>
    <property type="match status" value="1"/>
</dbReference>
<keyword evidence="2 6" id="KW-0489">Methyltransferase</keyword>
<dbReference type="InterPro" id="IPR029063">
    <property type="entry name" value="SAM-dependent_MTases_sf"/>
</dbReference>
<evidence type="ECO:0000256" key="2">
    <source>
        <dbReference type="ARBA" id="ARBA00022603"/>
    </source>
</evidence>
<organism evidence="6 7">
    <name type="scientific">Nocardiopsis dassonvillei (strain ATCC 23218 / DSM 43111 / CIP 107115 / JCM 7437 / KCTC 9190 / NBRC 14626 / NCTC 10488 / NRRL B-5397 / IMRU 509)</name>
    <name type="common">Actinomadura dassonvillei</name>
    <dbReference type="NCBI Taxonomy" id="446468"/>
    <lineage>
        <taxon>Bacteria</taxon>
        <taxon>Bacillati</taxon>
        <taxon>Actinomycetota</taxon>
        <taxon>Actinomycetes</taxon>
        <taxon>Streptosporangiales</taxon>
        <taxon>Nocardiopsidaceae</taxon>
        <taxon>Nocardiopsis</taxon>
    </lineage>
</organism>
<dbReference type="GO" id="GO:0035657">
    <property type="term" value="C:eRF1 methyltransferase complex"/>
    <property type="evidence" value="ECO:0007669"/>
    <property type="project" value="TreeGrafter"/>
</dbReference>
<protein>
    <submittedName>
        <fullName evidence="6">Methylase</fullName>
    </submittedName>
</protein>
<dbReference type="InterPro" id="IPR007848">
    <property type="entry name" value="Small_mtfrase_dom"/>
</dbReference>
<dbReference type="GO" id="GO:0003676">
    <property type="term" value="F:nucleic acid binding"/>
    <property type="evidence" value="ECO:0007669"/>
    <property type="project" value="InterPro"/>
</dbReference>
<comment type="similarity">
    <text evidence="1">Belongs to the eukaryotic/archaeal PrmC-related family.</text>
</comment>
<dbReference type="PROSITE" id="PS00092">
    <property type="entry name" value="N6_MTASE"/>
    <property type="match status" value="1"/>
</dbReference>
<dbReference type="GO" id="GO:0008170">
    <property type="term" value="F:N-methyltransferase activity"/>
    <property type="evidence" value="ECO:0007669"/>
    <property type="project" value="UniProtKB-ARBA"/>
</dbReference>
<accession>D7B3V1</accession>